<dbReference type="InterPro" id="IPR036390">
    <property type="entry name" value="WH_DNA-bd_sf"/>
</dbReference>
<comment type="caution">
    <text evidence="5">The sequence shown here is derived from an EMBL/GenBank/DDBJ whole genome shotgun (WGS) entry which is preliminary data.</text>
</comment>
<dbReference type="SUPFAM" id="SSF46785">
    <property type="entry name" value="Winged helix' DNA-binding domain"/>
    <property type="match status" value="1"/>
</dbReference>
<dbReference type="GO" id="GO:0003700">
    <property type="term" value="F:DNA-binding transcription factor activity"/>
    <property type="evidence" value="ECO:0007669"/>
    <property type="project" value="InterPro"/>
</dbReference>
<name>A0AB73P778_YERKR</name>
<evidence type="ECO:0000256" key="3">
    <source>
        <dbReference type="ARBA" id="ARBA00023163"/>
    </source>
</evidence>
<keyword evidence="6" id="KW-1185">Reference proteome</keyword>
<keyword evidence="1" id="KW-0805">Transcription regulation</keyword>
<dbReference type="CDD" id="cd00090">
    <property type="entry name" value="HTH_ARSR"/>
    <property type="match status" value="1"/>
</dbReference>
<dbReference type="InterPro" id="IPR011991">
    <property type="entry name" value="ArsR-like_HTH"/>
</dbReference>
<feature type="domain" description="HTH arsR-type" evidence="4">
    <location>
        <begin position="3"/>
        <end position="97"/>
    </location>
</feature>
<organism evidence="5 6">
    <name type="scientific">Yersinia kristensenii</name>
    <dbReference type="NCBI Taxonomy" id="28152"/>
    <lineage>
        <taxon>Bacteria</taxon>
        <taxon>Pseudomonadati</taxon>
        <taxon>Pseudomonadota</taxon>
        <taxon>Gammaproteobacteria</taxon>
        <taxon>Enterobacterales</taxon>
        <taxon>Yersiniaceae</taxon>
        <taxon>Yersinia</taxon>
    </lineage>
</organism>
<protein>
    <submittedName>
        <fullName evidence="5">Transcriptional regulator</fullName>
    </submittedName>
</protein>
<dbReference type="GO" id="GO:0003677">
    <property type="term" value="F:DNA binding"/>
    <property type="evidence" value="ECO:0007669"/>
    <property type="project" value="UniProtKB-KW"/>
</dbReference>
<dbReference type="NCBIfam" id="NF033788">
    <property type="entry name" value="HTH_metalloreg"/>
    <property type="match status" value="1"/>
</dbReference>
<dbReference type="InterPro" id="IPR051011">
    <property type="entry name" value="Metal_resp_trans_reg"/>
</dbReference>
<dbReference type="PANTHER" id="PTHR43132">
    <property type="entry name" value="ARSENICAL RESISTANCE OPERON REPRESSOR ARSR-RELATED"/>
    <property type="match status" value="1"/>
</dbReference>
<dbReference type="EMBL" id="NHOG01000004">
    <property type="protein sequence ID" value="OVZ82980.1"/>
    <property type="molecule type" value="Genomic_DNA"/>
</dbReference>
<keyword evidence="3" id="KW-0804">Transcription</keyword>
<dbReference type="InterPro" id="IPR001845">
    <property type="entry name" value="HTH_ArsR_DNA-bd_dom"/>
</dbReference>
<dbReference type="SMART" id="SM00418">
    <property type="entry name" value="HTH_ARSR"/>
    <property type="match status" value="1"/>
</dbReference>
<reference evidence="5 6" key="1">
    <citation type="submission" date="2017-05" db="EMBL/GenBank/DDBJ databases">
        <title>Whole genome sequencing of Yersinia kristensenii.</title>
        <authorList>
            <person name="Campioni F."/>
        </authorList>
    </citation>
    <scope>NUCLEOTIDE SEQUENCE [LARGE SCALE GENOMIC DNA]</scope>
    <source>
        <strain evidence="5 6">CFSAN060538</strain>
    </source>
</reference>
<sequence length="101" mass="11289">MDLMRYAAGQACDVLRILANEDRLLLLCQLSQGEKAVGELEQALGIHQPTLSQQLGVLRSDGLVNTRREGKRIFYSIADNKILALLEVLYQLYCPQEKEGA</sequence>
<dbReference type="Pfam" id="PF01022">
    <property type="entry name" value="HTH_5"/>
    <property type="match status" value="1"/>
</dbReference>
<dbReference type="AlphaFoldDB" id="A0AB73P778"/>
<evidence type="ECO:0000259" key="4">
    <source>
        <dbReference type="PROSITE" id="PS50987"/>
    </source>
</evidence>
<evidence type="ECO:0000313" key="5">
    <source>
        <dbReference type="EMBL" id="OVZ82980.1"/>
    </source>
</evidence>
<dbReference type="Proteomes" id="UP000195840">
    <property type="component" value="Unassembled WGS sequence"/>
</dbReference>
<dbReference type="PRINTS" id="PR00778">
    <property type="entry name" value="HTHARSR"/>
</dbReference>
<proteinExistence type="predicted"/>
<evidence type="ECO:0000256" key="2">
    <source>
        <dbReference type="ARBA" id="ARBA00023125"/>
    </source>
</evidence>
<keyword evidence="2" id="KW-0238">DNA-binding</keyword>
<evidence type="ECO:0000313" key="6">
    <source>
        <dbReference type="Proteomes" id="UP000195840"/>
    </source>
</evidence>
<dbReference type="Gene3D" id="1.10.10.10">
    <property type="entry name" value="Winged helix-like DNA-binding domain superfamily/Winged helix DNA-binding domain"/>
    <property type="match status" value="1"/>
</dbReference>
<dbReference type="InterPro" id="IPR036388">
    <property type="entry name" value="WH-like_DNA-bd_sf"/>
</dbReference>
<dbReference type="PROSITE" id="PS50987">
    <property type="entry name" value="HTH_ARSR_2"/>
    <property type="match status" value="1"/>
</dbReference>
<accession>A0AB73P778</accession>
<evidence type="ECO:0000256" key="1">
    <source>
        <dbReference type="ARBA" id="ARBA00023015"/>
    </source>
</evidence>
<dbReference type="PANTHER" id="PTHR43132:SF2">
    <property type="entry name" value="ARSENICAL RESISTANCE OPERON REPRESSOR ARSR-RELATED"/>
    <property type="match status" value="1"/>
</dbReference>
<gene>
    <name evidence="5" type="ORF">CBW52_03175</name>
</gene>